<sequence length="58" mass="6103">PKRWRLCEVARNLETLNENGGDGGNRNGDIGGNRGNGNGGNGGNGNHGMNYRGFMPMA</sequence>
<name>A0A699QX90_TANCI</name>
<comment type="caution">
    <text evidence="2">The sequence shown here is derived from an EMBL/GenBank/DDBJ whole genome shotgun (WGS) entry which is preliminary data.</text>
</comment>
<feature type="compositionally biased region" description="Gly residues" evidence="1">
    <location>
        <begin position="20"/>
        <end position="46"/>
    </location>
</feature>
<organism evidence="2">
    <name type="scientific">Tanacetum cinerariifolium</name>
    <name type="common">Dalmatian daisy</name>
    <name type="synonym">Chrysanthemum cinerariifolium</name>
    <dbReference type="NCBI Taxonomy" id="118510"/>
    <lineage>
        <taxon>Eukaryota</taxon>
        <taxon>Viridiplantae</taxon>
        <taxon>Streptophyta</taxon>
        <taxon>Embryophyta</taxon>
        <taxon>Tracheophyta</taxon>
        <taxon>Spermatophyta</taxon>
        <taxon>Magnoliopsida</taxon>
        <taxon>eudicotyledons</taxon>
        <taxon>Gunneridae</taxon>
        <taxon>Pentapetalae</taxon>
        <taxon>asterids</taxon>
        <taxon>campanulids</taxon>
        <taxon>Asterales</taxon>
        <taxon>Asteraceae</taxon>
        <taxon>Asteroideae</taxon>
        <taxon>Anthemideae</taxon>
        <taxon>Anthemidinae</taxon>
        <taxon>Tanacetum</taxon>
    </lineage>
</organism>
<dbReference type="EMBL" id="BKCJ011052339">
    <property type="protein sequence ID" value="GFC75553.1"/>
    <property type="molecule type" value="Genomic_DNA"/>
</dbReference>
<gene>
    <name evidence="2" type="ORF">Tci_847523</name>
</gene>
<feature type="non-terminal residue" evidence="2">
    <location>
        <position position="1"/>
    </location>
</feature>
<reference evidence="2" key="1">
    <citation type="journal article" date="2019" name="Sci. Rep.">
        <title>Draft genome of Tanacetum cinerariifolium, the natural source of mosquito coil.</title>
        <authorList>
            <person name="Yamashiro T."/>
            <person name="Shiraishi A."/>
            <person name="Satake H."/>
            <person name="Nakayama K."/>
        </authorList>
    </citation>
    <scope>NUCLEOTIDE SEQUENCE</scope>
</reference>
<accession>A0A699QX90</accession>
<dbReference type="AlphaFoldDB" id="A0A699QX90"/>
<evidence type="ECO:0000256" key="1">
    <source>
        <dbReference type="SAM" id="MobiDB-lite"/>
    </source>
</evidence>
<protein>
    <submittedName>
        <fullName evidence="2">Uncharacterized protein</fullName>
    </submittedName>
</protein>
<feature type="region of interest" description="Disordered" evidence="1">
    <location>
        <begin position="15"/>
        <end position="58"/>
    </location>
</feature>
<proteinExistence type="predicted"/>
<feature type="compositionally biased region" description="Low complexity" evidence="1">
    <location>
        <begin position="47"/>
        <end position="58"/>
    </location>
</feature>
<evidence type="ECO:0000313" key="2">
    <source>
        <dbReference type="EMBL" id="GFC75553.1"/>
    </source>
</evidence>